<reference evidence="1 2" key="1">
    <citation type="journal article" date="2015" name="Genome Announc.">
        <title>Genome Sequence of 'Candidatus Thioglobus autotrophica' Strain EF1, a Chemoautotroph from the SUP05 Clade of Marine Gammaproteobacteria.</title>
        <authorList>
            <person name="Shah V."/>
            <person name="Morris R.M."/>
        </authorList>
    </citation>
    <scope>NUCLEOTIDE SEQUENCE [LARGE SCALE GENOMIC DNA]</scope>
    <source>
        <strain evidence="1 2">EF1</strain>
    </source>
</reference>
<dbReference type="Proteomes" id="UP000058020">
    <property type="component" value="Chromosome"/>
</dbReference>
<name>A0A0M3TUH1_9GAMM</name>
<dbReference type="AlphaFoldDB" id="A0A0M3TUH1"/>
<dbReference type="KEGG" id="tho:SP60_06720"/>
<gene>
    <name evidence="1" type="ORF">SP60_06720</name>
</gene>
<keyword evidence="2" id="KW-1185">Reference proteome</keyword>
<accession>A0A0M3TUH1</accession>
<dbReference type="STRING" id="1705394.SP60_06720"/>
<dbReference type="EMBL" id="CP010552">
    <property type="protein sequence ID" value="ALE52915.1"/>
    <property type="molecule type" value="Genomic_DNA"/>
</dbReference>
<protein>
    <submittedName>
        <fullName evidence="1">Uncharacterized protein</fullName>
    </submittedName>
</protein>
<organism evidence="1 2">
    <name type="scientific">Candidatus Thioglobus autotrophicus</name>
    <dbReference type="NCBI Taxonomy" id="1705394"/>
    <lineage>
        <taxon>Bacteria</taxon>
        <taxon>Pseudomonadati</taxon>
        <taxon>Pseudomonadota</taxon>
        <taxon>Gammaproteobacteria</taxon>
        <taxon>Candidatus Pseudothioglobaceae</taxon>
        <taxon>Candidatus Thioglobus</taxon>
    </lineage>
</organism>
<dbReference type="RefSeq" id="WP_053951895.1">
    <property type="nucleotide sequence ID" value="NZ_CP010552.1"/>
</dbReference>
<evidence type="ECO:0000313" key="1">
    <source>
        <dbReference type="EMBL" id="ALE52915.1"/>
    </source>
</evidence>
<proteinExistence type="predicted"/>
<sequence>MKNITATVEFDYKAQHYKLSSEIDIETIINQDNYCESIYLTIARENSVGLYSYELEIMMDQKIIFSDKDGYIQQCLNNGDIDISKLRDLHTKQLLTSVITELMDKYDLKKDDKNTFDALTDAYIKGKNS</sequence>
<evidence type="ECO:0000313" key="2">
    <source>
        <dbReference type="Proteomes" id="UP000058020"/>
    </source>
</evidence>
<dbReference type="OrthoDB" id="5612448at2"/>